<evidence type="ECO:0000313" key="9">
    <source>
        <dbReference type="Proteomes" id="UP000199337"/>
    </source>
</evidence>
<evidence type="ECO:0000256" key="6">
    <source>
        <dbReference type="SAM" id="Phobius"/>
    </source>
</evidence>
<keyword evidence="9" id="KW-1185">Reference proteome</keyword>
<proteinExistence type="predicted"/>
<evidence type="ECO:0000256" key="2">
    <source>
        <dbReference type="ARBA" id="ARBA00022475"/>
    </source>
</evidence>
<dbReference type="Gene3D" id="1.20.58.220">
    <property type="entry name" value="Phosphate transport system protein phou homolog 2, domain 2"/>
    <property type="match status" value="1"/>
</dbReference>
<evidence type="ECO:0000256" key="3">
    <source>
        <dbReference type="ARBA" id="ARBA00022692"/>
    </source>
</evidence>
<dbReference type="SUPFAM" id="SSF109755">
    <property type="entry name" value="PhoU-like"/>
    <property type="match status" value="1"/>
</dbReference>
<dbReference type="STRING" id="341036.SAMN05660649_00789"/>
<dbReference type="GO" id="GO:0005436">
    <property type="term" value="F:sodium:phosphate symporter activity"/>
    <property type="evidence" value="ECO:0007669"/>
    <property type="project" value="InterPro"/>
</dbReference>
<evidence type="ECO:0000256" key="4">
    <source>
        <dbReference type="ARBA" id="ARBA00022989"/>
    </source>
</evidence>
<keyword evidence="2" id="KW-1003">Cell membrane</keyword>
<evidence type="ECO:0000313" key="8">
    <source>
        <dbReference type="EMBL" id="SFG12802.1"/>
    </source>
</evidence>
<dbReference type="PANTHER" id="PTHR10010:SF46">
    <property type="entry name" value="SODIUM-DEPENDENT PHOSPHATE TRANSPORT PROTEIN 2B"/>
    <property type="match status" value="1"/>
</dbReference>
<reference evidence="9" key="1">
    <citation type="submission" date="2016-10" db="EMBL/GenBank/DDBJ databases">
        <authorList>
            <person name="Varghese N."/>
            <person name="Submissions S."/>
        </authorList>
    </citation>
    <scope>NUCLEOTIDE SEQUENCE [LARGE SCALE GENOMIC DNA]</scope>
    <source>
        <strain evidence="9">DSM 17038</strain>
    </source>
</reference>
<dbReference type="Proteomes" id="UP000199337">
    <property type="component" value="Unassembled WGS sequence"/>
</dbReference>
<keyword evidence="3 6" id="KW-0812">Transmembrane</keyword>
<dbReference type="RefSeq" id="WP_092468901.1">
    <property type="nucleotide sequence ID" value="NZ_FOOX01000002.1"/>
</dbReference>
<dbReference type="Pfam" id="PF01895">
    <property type="entry name" value="PhoU"/>
    <property type="match status" value="2"/>
</dbReference>
<dbReference type="NCBIfam" id="TIGR00704">
    <property type="entry name" value="NaPi_cotrn_rel"/>
    <property type="match status" value="1"/>
</dbReference>
<comment type="subcellular location">
    <subcellularLocation>
        <location evidence="1">Cell membrane</location>
        <topology evidence="1">Multi-pass membrane protein</topology>
    </subcellularLocation>
</comment>
<dbReference type="EMBL" id="FOOX01000002">
    <property type="protein sequence ID" value="SFG12802.1"/>
    <property type="molecule type" value="Genomic_DNA"/>
</dbReference>
<keyword evidence="4 6" id="KW-1133">Transmembrane helix</keyword>
<evidence type="ECO:0000256" key="5">
    <source>
        <dbReference type="ARBA" id="ARBA00023136"/>
    </source>
</evidence>
<organism evidence="8 9">
    <name type="scientific">Desulfotruncus arcticus DSM 17038</name>
    <dbReference type="NCBI Taxonomy" id="1121424"/>
    <lineage>
        <taxon>Bacteria</taxon>
        <taxon>Bacillati</taxon>
        <taxon>Bacillota</taxon>
        <taxon>Clostridia</taxon>
        <taxon>Eubacteriales</taxon>
        <taxon>Desulfallaceae</taxon>
        <taxon>Desulfotruncus</taxon>
    </lineage>
</organism>
<evidence type="ECO:0000259" key="7">
    <source>
        <dbReference type="Pfam" id="PF01895"/>
    </source>
</evidence>
<sequence length="565" mass="62669">METWETVITGFIGGMGLLLYGMYIMSEGLQKVAGHRLRTILGNLTRNRFAAVLVGIVLTVFFQSSTATTVILVGLANASIITLQQSLGVILGAGIGTTVTAQLIALKVTEISFPIVGIGATIIFFAKRDRYRRIGQILLGFGLLFLGLQVMATTMQPLKDEPLFRQMLLGAGNYPLLAIIGSTIFTFLVHSSAAAIGIIMIMAMQGLVSLHPTIYLILGANIGTSFTALLSSLGSSREAQRVAIANFLFKIVIVVILLPFITPFANLITKLSSSPGYQAANAHTLYNIFQAILFLPFINQLAKLLKKIFPDKQTAEEKQLKPRYLDERFITKPAIGLGLASKEINNASDQVYDMICSTINIFDRGDVVLLKEINGKEEYLDMLCKNLTNYLTQILRKPLSREEFNRCMSYMNIINDLENIGDIIERDITHIATSKITNGSQFSQAGWKEIQQMHQNLCNLMRMANLAFISSDSDLAYQAIKNCPKLALMERKLRVQHFNRLMEGTANSIATSSIHLDLISSFLRMSEHINNICQQIITRGDVSSTLFSHHEQDLQSNEDQICFTH</sequence>
<dbReference type="Pfam" id="PF02690">
    <property type="entry name" value="Na_Pi_cotrans"/>
    <property type="match status" value="2"/>
</dbReference>
<name>A0A1I2P9G2_9FIRM</name>
<dbReference type="GO" id="GO:0044341">
    <property type="term" value="P:sodium-dependent phosphate transport"/>
    <property type="evidence" value="ECO:0007669"/>
    <property type="project" value="InterPro"/>
</dbReference>
<dbReference type="PANTHER" id="PTHR10010">
    <property type="entry name" value="SOLUTE CARRIER FAMILY 34 SODIUM PHOSPHATE , MEMBER 2-RELATED"/>
    <property type="match status" value="1"/>
</dbReference>
<evidence type="ECO:0000256" key="1">
    <source>
        <dbReference type="ARBA" id="ARBA00004651"/>
    </source>
</evidence>
<feature type="transmembrane region" description="Helical" evidence="6">
    <location>
        <begin position="6"/>
        <end position="26"/>
    </location>
</feature>
<dbReference type="InterPro" id="IPR026022">
    <property type="entry name" value="PhoU_dom"/>
</dbReference>
<feature type="domain" description="PhoU" evidence="7">
    <location>
        <begin position="450"/>
        <end position="535"/>
    </location>
</feature>
<dbReference type="OrthoDB" id="9763003at2"/>
<feature type="transmembrane region" description="Helical" evidence="6">
    <location>
        <begin position="104"/>
        <end position="125"/>
    </location>
</feature>
<feature type="transmembrane region" description="Helical" evidence="6">
    <location>
        <begin position="47"/>
        <end position="64"/>
    </location>
</feature>
<dbReference type="GO" id="GO:0005886">
    <property type="term" value="C:plasma membrane"/>
    <property type="evidence" value="ECO:0007669"/>
    <property type="project" value="UniProtKB-SubCell"/>
</dbReference>
<feature type="transmembrane region" description="Helical" evidence="6">
    <location>
        <begin position="176"/>
        <end position="202"/>
    </location>
</feature>
<feature type="transmembrane region" description="Helical" evidence="6">
    <location>
        <begin position="214"/>
        <end position="235"/>
    </location>
</feature>
<keyword evidence="5 6" id="KW-0472">Membrane</keyword>
<dbReference type="NCBIfam" id="NF037997">
    <property type="entry name" value="Na_Pi_symport"/>
    <property type="match status" value="1"/>
</dbReference>
<protein>
    <submittedName>
        <fullName evidence="8">Phosphate:Na+ symporter</fullName>
    </submittedName>
</protein>
<dbReference type="InterPro" id="IPR003841">
    <property type="entry name" value="Na/Pi_transpt"/>
</dbReference>
<dbReference type="InterPro" id="IPR004633">
    <property type="entry name" value="NaPi_cotrn-rel/YqeW-like"/>
</dbReference>
<dbReference type="AlphaFoldDB" id="A0A1I2P9G2"/>
<accession>A0A1I2P9G2</accession>
<feature type="transmembrane region" description="Helical" evidence="6">
    <location>
        <begin position="247"/>
        <end position="265"/>
    </location>
</feature>
<dbReference type="InterPro" id="IPR038078">
    <property type="entry name" value="PhoU-like_sf"/>
</dbReference>
<feature type="transmembrane region" description="Helical" evidence="6">
    <location>
        <begin position="285"/>
        <end position="302"/>
    </location>
</feature>
<feature type="domain" description="PhoU" evidence="7">
    <location>
        <begin position="346"/>
        <end position="425"/>
    </location>
</feature>
<feature type="transmembrane region" description="Helical" evidence="6">
    <location>
        <begin position="137"/>
        <end position="155"/>
    </location>
</feature>
<gene>
    <name evidence="8" type="ORF">SAMN05660649_00789</name>
</gene>